<dbReference type="GO" id="GO:0030832">
    <property type="term" value="P:regulation of actin filament length"/>
    <property type="evidence" value="ECO:0007669"/>
    <property type="project" value="TreeGrafter"/>
</dbReference>
<dbReference type="Gene3D" id="3.40.850.10">
    <property type="entry name" value="Kinesin motor domain"/>
    <property type="match status" value="2"/>
</dbReference>
<dbReference type="SUPFAM" id="SSF52540">
    <property type="entry name" value="P-loop containing nucleoside triphosphate hydrolases"/>
    <property type="match status" value="1"/>
</dbReference>
<feature type="region of interest" description="Disordered" evidence="13">
    <location>
        <begin position="1383"/>
        <end position="1402"/>
    </location>
</feature>
<evidence type="ECO:0000256" key="3">
    <source>
        <dbReference type="ARBA" id="ARBA00022490"/>
    </source>
</evidence>
<dbReference type="InterPro" id="IPR027417">
    <property type="entry name" value="P-loop_NTPase"/>
</dbReference>
<evidence type="ECO:0000313" key="15">
    <source>
        <dbReference type="EMBL" id="CAF0708029.1"/>
    </source>
</evidence>
<dbReference type="Gene3D" id="1.10.10.820">
    <property type="match status" value="1"/>
</dbReference>
<dbReference type="InterPro" id="IPR036961">
    <property type="entry name" value="Kinesin_motor_dom_sf"/>
</dbReference>
<keyword evidence="12" id="KW-0175">Coiled coil</keyword>
<dbReference type="Proteomes" id="UP000663879">
    <property type="component" value="Unassembled WGS sequence"/>
</dbReference>
<feature type="domain" description="Myosin motor" evidence="14">
    <location>
        <begin position="189"/>
        <end position="949"/>
    </location>
</feature>
<keyword evidence="6 11" id="KW-0067">ATP-binding</keyword>
<keyword evidence="9" id="KW-0206">Cytoskeleton</keyword>
<dbReference type="Gene3D" id="1.20.5.4820">
    <property type="match status" value="1"/>
</dbReference>
<dbReference type="InterPro" id="IPR052409">
    <property type="entry name" value="Myosin-III_kinase_activity"/>
</dbReference>
<dbReference type="PANTHER" id="PTHR46256:SF3">
    <property type="entry name" value="MYOSIN MOTOR DOMAIN-CONTAINING PROTEIN"/>
    <property type="match status" value="1"/>
</dbReference>
<keyword evidence="5 11" id="KW-0547">Nucleotide-binding</keyword>
<dbReference type="PRINTS" id="PR00193">
    <property type="entry name" value="MYOSINHEAVY"/>
</dbReference>
<keyword evidence="16" id="KW-1185">Reference proteome</keyword>
<proteinExistence type="inferred from homology"/>
<protein>
    <recommendedName>
        <fullName evidence="14">Myosin motor domain-containing protein</fullName>
    </recommendedName>
</protein>
<feature type="binding site" evidence="11">
    <location>
        <begin position="284"/>
        <end position="291"/>
    </location>
    <ligand>
        <name>ATP</name>
        <dbReference type="ChEBI" id="CHEBI:30616"/>
    </ligand>
</feature>
<comment type="similarity">
    <text evidence="11">Belongs to the TRAFAC class myosin-kinesin ATPase superfamily. Myosin family.</text>
</comment>
<evidence type="ECO:0000256" key="6">
    <source>
        <dbReference type="ARBA" id="ARBA00022840"/>
    </source>
</evidence>
<evidence type="ECO:0000256" key="13">
    <source>
        <dbReference type="SAM" id="MobiDB-lite"/>
    </source>
</evidence>
<dbReference type="CDD" id="cd00124">
    <property type="entry name" value="MYSc"/>
    <property type="match status" value="1"/>
</dbReference>
<organism evidence="15 16">
    <name type="scientific">Brachionus calyciflorus</name>
    <dbReference type="NCBI Taxonomy" id="104777"/>
    <lineage>
        <taxon>Eukaryota</taxon>
        <taxon>Metazoa</taxon>
        <taxon>Spiralia</taxon>
        <taxon>Gnathifera</taxon>
        <taxon>Rotifera</taxon>
        <taxon>Eurotatoria</taxon>
        <taxon>Monogononta</taxon>
        <taxon>Pseudotrocha</taxon>
        <taxon>Ploima</taxon>
        <taxon>Brachionidae</taxon>
        <taxon>Brachionus</taxon>
    </lineage>
</organism>
<evidence type="ECO:0000256" key="7">
    <source>
        <dbReference type="ARBA" id="ARBA00023123"/>
    </source>
</evidence>
<dbReference type="GO" id="GO:0003779">
    <property type="term" value="F:actin binding"/>
    <property type="evidence" value="ECO:0007669"/>
    <property type="project" value="UniProtKB-KW"/>
</dbReference>
<dbReference type="PROSITE" id="PS50096">
    <property type="entry name" value="IQ"/>
    <property type="match status" value="1"/>
</dbReference>
<evidence type="ECO:0000259" key="14">
    <source>
        <dbReference type="PROSITE" id="PS51456"/>
    </source>
</evidence>
<dbReference type="Gene3D" id="1.20.58.530">
    <property type="match status" value="2"/>
</dbReference>
<comment type="caution">
    <text evidence="11">Lacks conserved residue(s) required for the propagation of feature annotation.</text>
</comment>
<keyword evidence="3" id="KW-0963">Cytoplasm</keyword>
<evidence type="ECO:0000256" key="2">
    <source>
        <dbReference type="ARBA" id="ARBA00004316"/>
    </source>
</evidence>
<feature type="region of interest" description="Disordered" evidence="13">
    <location>
        <begin position="733"/>
        <end position="762"/>
    </location>
</feature>
<evidence type="ECO:0000256" key="8">
    <source>
        <dbReference type="ARBA" id="ARBA00023175"/>
    </source>
</evidence>
<dbReference type="GO" id="GO:0000146">
    <property type="term" value="F:microfilament motor activity"/>
    <property type="evidence" value="ECO:0007669"/>
    <property type="project" value="TreeGrafter"/>
</dbReference>
<name>A0A813LWX2_9BILA</name>
<dbReference type="GO" id="GO:0016459">
    <property type="term" value="C:myosin complex"/>
    <property type="evidence" value="ECO:0007669"/>
    <property type="project" value="UniProtKB-KW"/>
</dbReference>
<keyword evidence="11" id="KW-0009">Actin-binding</keyword>
<keyword evidence="4" id="KW-0677">Repeat</keyword>
<evidence type="ECO:0000256" key="5">
    <source>
        <dbReference type="ARBA" id="ARBA00022741"/>
    </source>
</evidence>
<evidence type="ECO:0000313" key="16">
    <source>
        <dbReference type="Proteomes" id="UP000663879"/>
    </source>
</evidence>
<keyword evidence="8 11" id="KW-0505">Motor protein</keyword>
<keyword evidence="10" id="KW-0966">Cell projection</keyword>
<sequence length="1421" mass="164139">MYGNKTTKYLHQQQNQNLIINCNGNQNRNVEMTKIKILNNNHHSHHHNNYMTSNYTSSQSGKHNHNNNNNNIQHQQQSHIYHAANLTNNTISTCIVSTTTTNSNKNSMLHRQQSFETKRPHKKLAYDKHNLPYQTEMIPIQTQASSVRSISSIIELDIIDNEKVSFSSSIDEIECEDDDLSQDFSLEKSNNDDLVHLNNLNESTVLDNLKQRFCKNQIYTFIGDILIAVNPLKAINIYGKKVSNYYKKCENIRAKLPPHIYATAEQCYREMIRTQQAQCILISGESGSGKTETCKYLVQHLLNRTKPFESCLNAKIQEVNPLLEAFGNAKTRINDNSSRFGKYLEIYFEQDGTVVGAKFKEYLLEKSRVVYQNEFESTFHIFYLLFAGLTAEEKLRYGLLRSPKKFRFLSNTNVDSCMSSDNEEKFFAIKKSLNTIGFVNEDIENLIKVLINVLFIGEIQFSQKKGNNNDAVQVKNKEILKNICDLLDMDASELNEALISDVQITRGEEIKRERNMVQACDVRDALAKAFYGRLFSWIVNQINHHIQPSDETGLKYSIGLLDIFGFENFEKNSFEQMCINLANEQLHQLFTKYIFKLEIQECLDEEIELSNSDLVNYQDNQIILDLFLEKRAGIFPLLDEESRFPKATDQSLAIKLHQTLSPAYPDVYIAPKNVGTSFHILHYAGQVLYNCEGFLEKNRDFLPNNLFSAARNSNNFLVQELFQCKLTRKGTIAPSDRQSRLRQSGSSFKDTGHNNSNNSDSHNEIYMTRFKFGGANSSSSSASNVYINKEELKNSVNSHFNNYASDKALPLTVASHFKNSLHELIEKINKCKAYFIRCIKPNPNQENIFLNEFVIKQLRYCSLMHVCKIRKCGYPYRIKFDEFLKWYKAIEICICKSTDSIRDHNNNVDENLEKCLKCLEYAKITNYKVGKTKLFLRYWHIDIFNSLAKKLEKNVIIAQKIIRGWLVRTNLKNIQERETNKFLIQIESRSENLHFKLEKQKSYTLTQNLQSKSSDEEVSIESTRIASPISKKAKMANSKSNSKEEKNWPDMNEINHTLEEFDSMLDAYETNLELKENKSRIYIYQPNPQLKNPQLTRSSSSFSTQNVTNKISPTSVYHLVHNNNNKNDNTLKKRNALVAFEFKTLLDKVTPHSHNSQIQYPGCLVIEEDRSLHEELSNPLPSPPFVYHDDHFEATQHHSPPSFSSSSSTTSSASNSSDSSDHERTVSPSQLTRTARYLSPPPPPPPKTTTIKKQNVNNNGYLLTELENQVRYKTQIIPINNKLNDYTPHLILSEREIENKVNLTNHGNYMVENKNYINKHQFIPPQAYHHQPNVTIWREELNAKNNVQEQIKKQTELCQKLEDSKKNIPEWKKNLIKQKEMKRNTSNNNHHGSSTNLNQLPETPELMKHNIFIKKGLAAQK</sequence>
<dbReference type="PROSITE" id="PS51456">
    <property type="entry name" value="MYOSIN_MOTOR"/>
    <property type="match status" value="1"/>
</dbReference>
<dbReference type="GO" id="GO:0042995">
    <property type="term" value="C:cell projection"/>
    <property type="evidence" value="ECO:0007669"/>
    <property type="project" value="UniProtKB-SubCell"/>
</dbReference>
<dbReference type="GO" id="GO:0004674">
    <property type="term" value="F:protein serine/threonine kinase activity"/>
    <property type="evidence" value="ECO:0007669"/>
    <property type="project" value="TreeGrafter"/>
</dbReference>
<evidence type="ECO:0000256" key="1">
    <source>
        <dbReference type="ARBA" id="ARBA00004245"/>
    </source>
</evidence>
<comment type="caution">
    <text evidence="15">The sequence shown here is derived from an EMBL/GenBank/DDBJ whole genome shotgun (WGS) entry which is preliminary data.</text>
</comment>
<feature type="region of interest" description="Disordered" evidence="13">
    <location>
        <begin position="1194"/>
        <end position="1256"/>
    </location>
</feature>
<comment type="subcellular location">
    <subcellularLocation>
        <location evidence="2">Cell projection</location>
    </subcellularLocation>
    <subcellularLocation>
        <location evidence="1">Cytoplasm</location>
        <location evidence="1">Cytoskeleton</location>
    </subcellularLocation>
</comment>
<dbReference type="EMBL" id="CAJNOC010000028">
    <property type="protein sequence ID" value="CAF0708029.1"/>
    <property type="molecule type" value="Genomic_DNA"/>
</dbReference>
<accession>A0A813LWX2</accession>
<dbReference type="SMART" id="SM00242">
    <property type="entry name" value="MYSc"/>
    <property type="match status" value="1"/>
</dbReference>
<feature type="coiled-coil region" evidence="12">
    <location>
        <begin position="1051"/>
        <end position="1078"/>
    </location>
</feature>
<dbReference type="OrthoDB" id="6108017at2759"/>
<dbReference type="PANTHER" id="PTHR46256">
    <property type="entry name" value="AGAP011099-PA"/>
    <property type="match status" value="1"/>
</dbReference>
<evidence type="ECO:0000256" key="12">
    <source>
        <dbReference type="SAM" id="Coils"/>
    </source>
</evidence>
<dbReference type="Pfam" id="PF00063">
    <property type="entry name" value="Myosin_head"/>
    <property type="match status" value="1"/>
</dbReference>
<evidence type="ECO:0000256" key="11">
    <source>
        <dbReference type="PROSITE-ProRule" id="PRU00782"/>
    </source>
</evidence>
<dbReference type="InterPro" id="IPR001609">
    <property type="entry name" value="Myosin_head_motor_dom-like"/>
</dbReference>
<dbReference type="GO" id="GO:0005524">
    <property type="term" value="F:ATP binding"/>
    <property type="evidence" value="ECO:0007669"/>
    <property type="project" value="UniProtKB-UniRule"/>
</dbReference>
<feature type="compositionally biased region" description="Low complexity" evidence="13">
    <location>
        <begin position="1199"/>
        <end position="1218"/>
    </location>
</feature>
<feature type="compositionally biased region" description="Low complexity" evidence="13">
    <location>
        <begin position="1384"/>
        <end position="1398"/>
    </location>
</feature>
<evidence type="ECO:0000256" key="9">
    <source>
        <dbReference type="ARBA" id="ARBA00023212"/>
    </source>
</evidence>
<evidence type="ECO:0000256" key="10">
    <source>
        <dbReference type="ARBA" id="ARBA00023273"/>
    </source>
</evidence>
<gene>
    <name evidence="15" type="ORF">OXX778_LOCUS553</name>
</gene>
<evidence type="ECO:0000256" key="4">
    <source>
        <dbReference type="ARBA" id="ARBA00022737"/>
    </source>
</evidence>
<dbReference type="Gene3D" id="1.20.120.720">
    <property type="entry name" value="Myosin VI head, motor domain, U50 subdomain"/>
    <property type="match status" value="2"/>
</dbReference>
<reference evidence="15" key="1">
    <citation type="submission" date="2021-02" db="EMBL/GenBank/DDBJ databases">
        <authorList>
            <person name="Nowell W R."/>
        </authorList>
    </citation>
    <scope>NUCLEOTIDE SEQUENCE</scope>
    <source>
        <strain evidence="15">Ploen Becks lab</strain>
    </source>
</reference>
<keyword evidence="7 11" id="KW-0518">Myosin</keyword>